<dbReference type="GO" id="GO:0008270">
    <property type="term" value="F:zinc ion binding"/>
    <property type="evidence" value="ECO:0007669"/>
    <property type="project" value="UniProtKB-KW"/>
</dbReference>
<accession>A0ABD3NCV3</accession>
<evidence type="ECO:0000256" key="4">
    <source>
        <dbReference type="PROSITE-ProRule" id="PRU00134"/>
    </source>
</evidence>
<dbReference type="AlphaFoldDB" id="A0ABD3NCV3"/>
<gene>
    <name evidence="6" type="ORF">ACHAWO_008189</name>
</gene>
<organism evidence="6 7">
    <name type="scientific">Cyclotella atomus</name>
    <dbReference type="NCBI Taxonomy" id="382360"/>
    <lineage>
        <taxon>Eukaryota</taxon>
        <taxon>Sar</taxon>
        <taxon>Stramenopiles</taxon>
        <taxon>Ochrophyta</taxon>
        <taxon>Bacillariophyta</taxon>
        <taxon>Coscinodiscophyceae</taxon>
        <taxon>Thalassiosirophycidae</taxon>
        <taxon>Stephanodiscales</taxon>
        <taxon>Stephanodiscaceae</taxon>
        <taxon>Cyclotella</taxon>
    </lineage>
</organism>
<keyword evidence="1" id="KW-0479">Metal-binding</keyword>
<evidence type="ECO:0000256" key="3">
    <source>
        <dbReference type="ARBA" id="ARBA00022833"/>
    </source>
</evidence>
<comment type="caution">
    <text evidence="6">The sequence shown here is derived from an EMBL/GenBank/DDBJ whole genome shotgun (WGS) entry which is preliminary data.</text>
</comment>
<feature type="domain" description="MYND-type" evidence="5">
    <location>
        <begin position="122"/>
        <end position="162"/>
    </location>
</feature>
<evidence type="ECO:0000256" key="1">
    <source>
        <dbReference type="ARBA" id="ARBA00022723"/>
    </source>
</evidence>
<name>A0ABD3NCV3_9STRA</name>
<reference evidence="6 7" key="1">
    <citation type="submission" date="2024-10" db="EMBL/GenBank/DDBJ databases">
        <title>Updated reference genomes for cyclostephanoid diatoms.</title>
        <authorList>
            <person name="Roberts W.R."/>
            <person name="Alverson A.J."/>
        </authorList>
    </citation>
    <scope>NUCLEOTIDE SEQUENCE [LARGE SCALE GENOMIC DNA]</scope>
    <source>
        <strain evidence="6 7">AJA010-31</strain>
    </source>
</reference>
<proteinExistence type="predicted"/>
<keyword evidence="2 4" id="KW-0863">Zinc-finger</keyword>
<dbReference type="InterPro" id="IPR002893">
    <property type="entry name" value="Znf_MYND"/>
</dbReference>
<evidence type="ECO:0000256" key="2">
    <source>
        <dbReference type="ARBA" id="ARBA00022771"/>
    </source>
</evidence>
<evidence type="ECO:0000313" key="6">
    <source>
        <dbReference type="EMBL" id="KAL3773459.1"/>
    </source>
</evidence>
<keyword evidence="3" id="KW-0862">Zinc</keyword>
<sequence>MSDMQPVLEILNDKAAPDPLDENARLHRDLESLRSRYQELLPVVAERDILQQQVRIAHETAAQNLARQIAHETAARNLARQEVLRAKQHHLGLFDFYQRNSCDCLESAFKELKTTAQRTNRCWHCEKDKPIKQIKECLGCKSALYCSRECQLADYTEHKQKCNRIQEQLKDEMSTAECVD</sequence>
<dbReference type="SUPFAM" id="SSF144232">
    <property type="entry name" value="HIT/MYND zinc finger-like"/>
    <property type="match status" value="1"/>
</dbReference>
<dbReference type="Gene3D" id="6.10.140.2220">
    <property type="match status" value="1"/>
</dbReference>
<dbReference type="Proteomes" id="UP001530400">
    <property type="component" value="Unassembled WGS sequence"/>
</dbReference>
<dbReference type="PROSITE" id="PS50865">
    <property type="entry name" value="ZF_MYND_2"/>
    <property type="match status" value="1"/>
</dbReference>
<evidence type="ECO:0000313" key="7">
    <source>
        <dbReference type="Proteomes" id="UP001530400"/>
    </source>
</evidence>
<protein>
    <recommendedName>
        <fullName evidence="5">MYND-type domain-containing protein</fullName>
    </recommendedName>
</protein>
<dbReference type="EMBL" id="JALLPJ020001232">
    <property type="protein sequence ID" value="KAL3773459.1"/>
    <property type="molecule type" value="Genomic_DNA"/>
</dbReference>
<evidence type="ECO:0000259" key="5">
    <source>
        <dbReference type="PROSITE" id="PS50865"/>
    </source>
</evidence>
<keyword evidence="7" id="KW-1185">Reference proteome</keyword>
<dbReference type="Pfam" id="PF01753">
    <property type="entry name" value="zf-MYND"/>
    <property type="match status" value="1"/>
</dbReference>
<dbReference type="PROSITE" id="PS01360">
    <property type="entry name" value="ZF_MYND_1"/>
    <property type="match status" value="1"/>
</dbReference>